<feature type="transmembrane region" description="Helical" evidence="4">
    <location>
        <begin position="269"/>
        <end position="287"/>
    </location>
</feature>
<gene>
    <name evidence="6" type="ORF">AUC68_11710</name>
</gene>
<dbReference type="Proteomes" id="UP000094501">
    <property type="component" value="Unassembled WGS sequence"/>
</dbReference>
<evidence type="ECO:0000313" key="7">
    <source>
        <dbReference type="Proteomes" id="UP000094501"/>
    </source>
</evidence>
<feature type="transmembrane region" description="Helical" evidence="4">
    <location>
        <begin position="181"/>
        <end position="203"/>
    </location>
</feature>
<evidence type="ECO:0000256" key="2">
    <source>
        <dbReference type="ARBA" id="ARBA00022989"/>
    </source>
</evidence>
<accession>A0A1E3W5P9</accession>
<evidence type="ECO:0000259" key="5">
    <source>
        <dbReference type="PROSITE" id="PS50850"/>
    </source>
</evidence>
<feature type="transmembrane region" description="Helical" evidence="4">
    <location>
        <begin position="233"/>
        <end position="257"/>
    </location>
</feature>
<comment type="caution">
    <text evidence="6">The sequence shown here is derived from an EMBL/GenBank/DDBJ whole genome shotgun (WGS) entry which is preliminary data.</text>
</comment>
<dbReference type="AlphaFoldDB" id="A0A1E3W5P9"/>
<evidence type="ECO:0000313" key="6">
    <source>
        <dbReference type="EMBL" id="ODS01050.1"/>
    </source>
</evidence>
<feature type="transmembrane region" description="Helical" evidence="4">
    <location>
        <begin position="323"/>
        <end position="343"/>
    </location>
</feature>
<keyword evidence="1 4" id="KW-0812">Transmembrane</keyword>
<proteinExistence type="predicted"/>
<dbReference type="EMBL" id="LPWG01000002">
    <property type="protein sequence ID" value="ODS01050.1"/>
    <property type="molecule type" value="Genomic_DNA"/>
</dbReference>
<feature type="transmembrane region" description="Helical" evidence="4">
    <location>
        <begin position="299"/>
        <end position="317"/>
    </location>
</feature>
<keyword evidence="3 4" id="KW-0472">Membrane</keyword>
<dbReference type="PANTHER" id="PTHR43129:SF1">
    <property type="entry name" value="FOSMIDOMYCIN RESISTANCE PROTEIN"/>
    <property type="match status" value="1"/>
</dbReference>
<evidence type="ECO:0000256" key="1">
    <source>
        <dbReference type="ARBA" id="ARBA00022692"/>
    </source>
</evidence>
<dbReference type="Gene3D" id="1.20.1250.20">
    <property type="entry name" value="MFS general substrate transporter like domains"/>
    <property type="match status" value="2"/>
</dbReference>
<keyword evidence="7" id="KW-1185">Reference proteome</keyword>
<feature type="domain" description="Major facilitator superfamily (MFS) profile" evidence="5">
    <location>
        <begin position="28"/>
        <end position="409"/>
    </location>
</feature>
<dbReference type="InterPro" id="IPR036259">
    <property type="entry name" value="MFS_trans_sf"/>
</dbReference>
<feature type="transmembrane region" description="Helical" evidence="4">
    <location>
        <begin position="384"/>
        <end position="403"/>
    </location>
</feature>
<feature type="transmembrane region" description="Helical" evidence="4">
    <location>
        <begin position="102"/>
        <end position="132"/>
    </location>
</feature>
<dbReference type="GO" id="GO:0022857">
    <property type="term" value="F:transmembrane transporter activity"/>
    <property type="evidence" value="ECO:0007669"/>
    <property type="project" value="InterPro"/>
</dbReference>
<dbReference type="PROSITE" id="PS50850">
    <property type="entry name" value="MFS"/>
    <property type="match status" value="1"/>
</dbReference>
<name>A0A1E3W5P9_9HYPH</name>
<dbReference type="OrthoDB" id="9770492at2"/>
<feature type="transmembrane region" description="Helical" evidence="4">
    <location>
        <begin position="28"/>
        <end position="50"/>
    </location>
</feature>
<keyword evidence="2 4" id="KW-1133">Transmembrane helix</keyword>
<protein>
    <submittedName>
        <fullName evidence="6">Fosmidomycin resistance protein</fullName>
    </submittedName>
</protein>
<evidence type="ECO:0000256" key="4">
    <source>
        <dbReference type="SAM" id="Phobius"/>
    </source>
</evidence>
<dbReference type="Pfam" id="PF07690">
    <property type="entry name" value="MFS_1"/>
    <property type="match status" value="2"/>
</dbReference>
<evidence type="ECO:0000256" key="3">
    <source>
        <dbReference type="ARBA" id="ARBA00023136"/>
    </source>
</evidence>
<dbReference type="InterPro" id="IPR011701">
    <property type="entry name" value="MFS"/>
</dbReference>
<dbReference type="CDD" id="cd17478">
    <property type="entry name" value="MFS_FsR"/>
    <property type="match status" value="1"/>
</dbReference>
<feature type="transmembrane region" description="Helical" evidence="4">
    <location>
        <begin position="153"/>
        <end position="175"/>
    </location>
</feature>
<dbReference type="InterPro" id="IPR020846">
    <property type="entry name" value="MFS_dom"/>
</dbReference>
<dbReference type="GO" id="GO:0005886">
    <property type="term" value="C:plasma membrane"/>
    <property type="evidence" value="ECO:0007669"/>
    <property type="project" value="TreeGrafter"/>
</dbReference>
<reference evidence="6 7" key="1">
    <citation type="journal article" date="2016" name="Environ. Microbiol.">
        <title>New Methyloceanibacter diversity from North Sea sediments includes methanotroph containing solely the soluble methane monooxygenase.</title>
        <authorList>
            <person name="Vekeman B."/>
            <person name="Kerckhof F.M."/>
            <person name="Cremers G."/>
            <person name="de Vos P."/>
            <person name="Vandamme P."/>
            <person name="Boon N."/>
            <person name="Op den Camp H.J."/>
            <person name="Heylen K."/>
        </authorList>
    </citation>
    <scope>NUCLEOTIDE SEQUENCE [LARGE SCALE GENOMIC DNA]</scope>
    <source>
        <strain evidence="6 7">R-67174</strain>
    </source>
</reference>
<sequence length="427" mass="44568">METHQAPQVPGTANGTANGEAQKTAVTVLAAISVCHMLNDVIQSLILAIYPMLKTSLALDFAQIGFITFTFQATASVLQPFVGYVTDRYPTPYSLVAGMGSSLAGLLLIAYATTYSTVLVAAALIGMGSSVFHPESSRVARLASGGRHGTAQAVFQVGGNFGTALGPLLAAFIVLPYGQGSIAWFSLVALVGMVMLAGVGAWYGKALKFRPISSAEERAAIAALGKRKVAKAILILVTLTFSKHFYLASIASFYIFYLVHTFDLSVQTAQLYLFLFLGAVAAGTVIGGPIGDRIGRRRVIWWSIFGVLPFTLALPHVGLAATAVLSVIIGLILASAHPAIIVYAQSLLPGRVGMVAGLFFGLAFGIAGIGAALLGRLADATSITFVYNVCAFLPAIGLLAAFLPEMSTPSPAPAEEKDPLPANSRQT</sequence>
<dbReference type="SUPFAM" id="SSF103473">
    <property type="entry name" value="MFS general substrate transporter"/>
    <property type="match status" value="1"/>
</dbReference>
<dbReference type="PANTHER" id="PTHR43129">
    <property type="entry name" value="FOSMIDOMYCIN RESISTANCE PROTEIN"/>
    <property type="match status" value="1"/>
</dbReference>
<organism evidence="6 7">
    <name type="scientific">Methyloceanibacter methanicus</name>
    <dbReference type="NCBI Taxonomy" id="1774968"/>
    <lineage>
        <taxon>Bacteria</taxon>
        <taxon>Pseudomonadati</taxon>
        <taxon>Pseudomonadota</taxon>
        <taxon>Alphaproteobacteria</taxon>
        <taxon>Hyphomicrobiales</taxon>
        <taxon>Hyphomicrobiaceae</taxon>
        <taxon>Methyloceanibacter</taxon>
    </lineage>
</organism>
<feature type="transmembrane region" description="Helical" evidence="4">
    <location>
        <begin position="355"/>
        <end position="378"/>
    </location>
</feature>
<dbReference type="STRING" id="1774968.AUC68_11710"/>
<dbReference type="RefSeq" id="WP_069435895.1">
    <property type="nucleotide sequence ID" value="NZ_LPWG01000002.1"/>
</dbReference>
<feature type="transmembrane region" description="Helical" evidence="4">
    <location>
        <begin position="57"/>
        <end position="82"/>
    </location>
</feature>